<keyword evidence="3" id="KW-1185">Reference proteome</keyword>
<proteinExistence type="predicted"/>
<comment type="caution">
    <text evidence="2">The sequence shown here is derived from an EMBL/GenBank/DDBJ whole genome shotgun (WGS) entry which is preliminary data.</text>
</comment>
<keyword evidence="2" id="KW-0548">Nucleotidyltransferase</keyword>
<feature type="domain" description="Reverse transcriptase zinc-binding" evidence="1">
    <location>
        <begin position="49"/>
        <end position="112"/>
    </location>
</feature>
<dbReference type="GO" id="GO:0003964">
    <property type="term" value="F:RNA-directed DNA polymerase activity"/>
    <property type="evidence" value="ECO:0007669"/>
    <property type="project" value="UniProtKB-KW"/>
</dbReference>
<dbReference type="EMBL" id="PKPP01001279">
    <property type="protein sequence ID" value="PWA84019.1"/>
    <property type="molecule type" value="Genomic_DNA"/>
</dbReference>
<dbReference type="Proteomes" id="UP000245207">
    <property type="component" value="Unassembled WGS sequence"/>
</dbReference>
<accession>A0A2U1PE72</accession>
<protein>
    <submittedName>
        <fullName evidence="2">Reverse transcriptase domain, Reverse transcriptase zinc-binding domain protein</fullName>
    </submittedName>
</protein>
<dbReference type="Pfam" id="PF13966">
    <property type="entry name" value="zf-RVT"/>
    <property type="match status" value="1"/>
</dbReference>
<dbReference type="OrthoDB" id="1736928at2759"/>
<sequence length="166" mass="19050">MITNTKTQQVEFSEDQDRWLWNLVGEGSFSVASTRSFIEEGLCLLDGSPTRWVKLVPIKVNILAWRIALNKIPSRFNMSLRGLDVPSIVCPVFQVGIETTNHFFFSCSVASAIVTRILVWWELPANGFSTYQEWLSCYIEIQKDIPLNDSDNLNAFEDMQQPNFHE</sequence>
<dbReference type="InterPro" id="IPR026960">
    <property type="entry name" value="RVT-Znf"/>
</dbReference>
<name>A0A2U1PE72_ARTAN</name>
<keyword evidence="2" id="KW-0808">Transferase</keyword>
<evidence type="ECO:0000313" key="2">
    <source>
        <dbReference type="EMBL" id="PWA84019.1"/>
    </source>
</evidence>
<keyword evidence="2" id="KW-0695">RNA-directed DNA polymerase</keyword>
<dbReference type="AlphaFoldDB" id="A0A2U1PE72"/>
<reference evidence="2 3" key="1">
    <citation type="journal article" date="2018" name="Mol. Plant">
        <title>The genome of Artemisia annua provides insight into the evolution of Asteraceae family and artemisinin biosynthesis.</title>
        <authorList>
            <person name="Shen Q."/>
            <person name="Zhang L."/>
            <person name="Liao Z."/>
            <person name="Wang S."/>
            <person name="Yan T."/>
            <person name="Shi P."/>
            <person name="Liu M."/>
            <person name="Fu X."/>
            <person name="Pan Q."/>
            <person name="Wang Y."/>
            <person name="Lv Z."/>
            <person name="Lu X."/>
            <person name="Zhang F."/>
            <person name="Jiang W."/>
            <person name="Ma Y."/>
            <person name="Chen M."/>
            <person name="Hao X."/>
            <person name="Li L."/>
            <person name="Tang Y."/>
            <person name="Lv G."/>
            <person name="Zhou Y."/>
            <person name="Sun X."/>
            <person name="Brodelius P.E."/>
            <person name="Rose J.K.C."/>
            <person name="Tang K."/>
        </authorList>
    </citation>
    <scope>NUCLEOTIDE SEQUENCE [LARGE SCALE GENOMIC DNA]</scope>
    <source>
        <strain evidence="3">cv. Huhao1</strain>
        <tissue evidence="2">Leaf</tissue>
    </source>
</reference>
<organism evidence="2 3">
    <name type="scientific">Artemisia annua</name>
    <name type="common">Sweet wormwood</name>
    <dbReference type="NCBI Taxonomy" id="35608"/>
    <lineage>
        <taxon>Eukaryota</taxon>
        <taxon>Viridiplantae</taxon>
        <taxon>Streptophyta</taxon>
        <taxon>Embryophyta</taxon>
        <taxon>Tracheophyta</taxon>
        <taxon>Spermatophyta</taxon>
        <taxon>Magnoliopsida</taxon>
        <taxon>eudicotyledons</taxon>
        <taxon>Gunneridae</taxon>
        <taxon>Pentapetalae</taxon>
        <taxon>asterids</taxon>
        <taxon>campanulids</taxon>
        <taxon>Asterales</taxon>
        <taxon>Asteraceae</taxon>
        <taxon>Asteroideae</taxon>
        <taxon>Anthemideae</taxon>
        <taxon>Artemisiinae</taxon>
        <taxon>Artemisia</taxon>
    </lineage>
</organism>
<evidence type="ECO:0000313" key="3">
    <source>
        <dbReference type="Proteomes" id="UP000245207"/>
    </source>
</evidence>
<gene>
    <name evidence="2" type="ORF">CTI12_AA054470</name>
</gene>
<evidence type="ECO:0000259" key="1">
    <source>
        <dbReference type="Pfam" id="PF13966"/>
    </source>
</evidence>